<evidence type="ECO:0000259" key="2">
    <source>
        <dbReference type="Pfam" id="PF24803"/>
    </source>
</evidence>
<name>A0A9P4LHZ8_9PLEO</name>
<proteinExistence type="predicted"/>
<evidence type="ECO:0000313" key="4">
    <source>
        <dbReference type="Proteomes" id="UP000799777"/>
    </source>
</evidence>
<dbReference type="PANTHER" id="PTHR37019">
    <property type="entry name" value="CHROMOSOME 1, WHOLE GENOME SHOTGUN SEQUENCE"/>
    <property type="match status" value="1"/>
</dbReference>
<dbReference type="OrthoDB" id="2937326at2759"/>
<feature type="transmembrane region" description="Helical" evidence="1">
    <location>
        <begin position="12"/>
        <end position="31"/>
    </location>
</feature>
<feature type="domain" description="DUF7704" evidence="2">
    <location>
        <begin position="5"/>
        <end position="148"/>
    </location>
</feature>
<dbReference type="InterPro" id="IPR056121">
    <property type="entry name" value="DUF7704"/>
</dbReference>
<evidence type="ECO:0000256" key="1">
    <source>
        <dbReference type="SAM" id="Phobius"/>
    </source>
</evidence>
<dbReference type="PANTHER" id="PTHR37019:SF2">
    <property type="entry name" value="EXPERA DOMAIN-CONTAINING PROTEIN"/>
    <property type="match status" value="1"/>
</dbReference>
<feature type="transmembrane region" description="Helical" evidence="1">
    <location>
        <begin position="124"/>
        <end position="146"/>
    </location>
</feature>
<dbReference type="Proteomes" id="UP000799777">
    <property type="component" value="Unassembled WGS sequence"/>
</dbReference>
<feature type="transmembrane region" description="Helical" evidence="1">
    <location>
        <begin position="56"/>
        <end position="80"/>
    </location>
</feature>
<keyword evidence="1" id="KW-0812">Transmembrane</keyword>
<organism evidence="3 4">
    <name type="scientific">Setomelanomma holmii</name>
    <dbReference type="NCBI Taxonomy" id="210430"/>
    <lineage>
        <taxon>Eukaryota</taxon>
        <taxon>Fungi</taxon>
        <taxon>Dikarya</taxon>
        <taxon>Ascomycota</taxon>
        <taxon>Pezizomycotina</taxon>
        <taxon>Dothideomycetes</taxon>
        <taxon>Pleosporomycetidae</taxon>
        <taxon>Pleosporales</taxon>
        <taxon>Pleosporineae</taxon>
        <taxon>Phaeosphaeriaceae</taxon>
        <taxon>Setomelanomma</taxon>
    </lineage>
</organism>
<feature type="transmembrane region" description="Helical" evidence="1">
    <location>
        <begin position="87"/>
        <end position="104"/>
    </location>
</feature>
<comment type="caution">
    <text evidence="3">The sequence shown here is derived from an EMBL/GenBank/DDBJ whole genome shotgun (WGS) entry which is preliminary data.</text>
</comment>
<evidence type="ECO:0000313" key="3">
    <source>
        <dbReference type="EMBL" id="KAF2027406.1"/>
    </source>
</evidence>
<dbReference type="Pfam" id="PF24803">
    <property type="entry name" value="DUF7704"/>
    <property type="match status" value="1"/>
</dbReference>
<sequence>MALGTTLPAWPALVFAYFEPISLVLGFYTALSNPSAFVTAQIPTTSSTLTPVPPSALILANTLGNIYALLAGLAVVCTFITREPRVTWWYLFFVACGDIGHLYASYAVMGRDVFLDVGGWNAMVWGNVGVTAFLHVNRGLTIVGAFGKSGAG</sequence>
<keyword evidence="4" id="KW-1185">Reference proteome</keyword>
<feature type="non-terminal residue" evidence="3">
    <location>
        <position position="152"/>
    </location>
</feature>
<accession>A0A9P4LHZ8</accession>
<dbReference type="AlphaFoldDB" id="A0A9P4LHZ8"/>
<reference evidence="3" key="1">
    <citation type="journal article" date="2020" name="Stud. Mycol.">
        <title>101 Dothideomycetes genomes: a test case for predicting lifestyles and emergence of pathogens.</title>
        <authorList>
            <person name="Haridas S."/>
            <person name="Albert R."/>
            <person name="Binder M."/>
            <person name="Bloem J."/>
            <person name="Labutti K."/>
            <person name="Salamov A."/>
            <person name="Andreopoulos B."/>
            <person name="Baker S."/>
            <person name="Barry K."/>
            <person name="Bills G."/>
            <person name="Bluhm B."/>
            <person name="Cannon C."/>
            <person name="Castanera R."/>
            <person name="Culley D."/>
            <person name="Daum C."/>
            <person name="Ezra D."/>
            <person name="Gonzalez J."/>
            <person name="Henrissat B."/>
            <person name="Kuo A."/>
            <person name="Liang C."/>
            <person name="Lipzen A."/>
            <person name="Lutzoni F."/>
            <person name="Magnuson J."/>
            <person name="Mondo S."/>
            <person name="Nolan M."/>
            <person name="Ohm R."/>
            <person name="Pangilinan J."/>
            <person name="Park H.-J."/>
            <person name="Ramirez L."/>
            <person name="Alfaro M."/>
            <person name="Sun H."/>
            <person name="Tritt A."/>
            <person name="Yoshinaga Y."/>
            <person name="Zwiers L.-H."/>
            <person name="Turgeon B."/>
            <person name="Goodwin S."/>
            <person name="Spatafora J."/>
            <person name="Crous P."/>
            <person name="Grigoriev I."/>
        </authorList>
    </citation>
    <scope>NUCLEOTIDE SEQUENCE</scope>
    <source>
        <strain evidence="3">CBS 110217</strain>
    </source>
</reference>
<keyword evidence="1" id="KW-0472">Membrane</keyword>
<dbReference type="EMBL" id="ML978227">
    <property type="protein sequence ID" value="KAF2027406.1"/>
    <property type="molecule type" value="Genomic_DNA"/>
</dbReference>
<keyword evidence="1" id="KW-1133">Transmembrane helix</keyword>
<gene>
    <name evidence="3" type="ORF">EK21DRAFT_33200</name>
</gene>
<protein>
    <recommendedName>
        <fullName evidence="2">DUF7704 domain-containing protein</fullName>
    </recommendedName>
</protein>